<name>A0A9E7MB05_9EURY</name>
<dbReference type="GeneID" id="72777515"/>
<organism evidence="2 3">
    <name type="scientific">Thermococcus argininiproducens</name>
    <dbReference type="NCBI Taxonomy" id="2866384"/>
    <lineage>
        <taxon>Archaea</taxon>
        <taxon>Methanobacteriati</taxon>
        <taxon>Methanobacteriota</taxon>
        <taxon>Thermococci</taxon>
        <taxon>Thermococcales</taxon>
        <taxon>Thermococcaceae</taxon>
        <taxon>Thermococcus</taxon>
    </lineage>
</organism>
<evidence type="ECO:0000313" key="3">
    <source>
        <dbReference type="Proteomes" id="UP001056425"/>
    </source>
</evidence>
<dbReference type="RefSeq" id="WP_251950159.1">
    <property type="nucleotide sequence ID" value="NZ_CP080572.1"/>
</dbReference>
<dbReference type="Proteomes" id="UP001056425">
    <property type="component" value="Chromosome"/>
</dbReference>
<evidence type="ECO:0000313" key="2">
    <source>
        <dbReference type="EMBL" id="USH00645.1"/>
    </source>
</evidence>
<keyword evidence="3" id="KW-1185">Reference proteome</keyword>
<accession>A0A9E7MB05</accession>
<keyword evidence="1" id="KW-0812">Transmembrane</keyword>
<feature type="transmembrane region" description="Helical" evidence="1">
    <location>
        <begin position="331"/>
        <end position="349"/>
    </location>
</feature>
<protein>
    <submittedName>
        <fullName evidence="2">Uncharacterized protein</fullName>
    </submittedName>
</protein>
<dbReference type="KEGG" id="thei:K1720_04180"/>
<keyword evidence="1" id="KW-1133">Transmembrane helix</keyword>
<dbReference type="EMBL" id="CP080572">
    <property type="protein sequence ID" value="USH00645.1"/>
    <property type="molecule type" value="Genomic_DNA"/>
</dbReference>
<reference evidence="2 3" key="1">
    <citation type="submission" date="2021-08" db="EMBL/GenBank/DDBJ databases">
        <title>Thermococcus onnuriiensis IOH2.</title>
        <authorList>
            <person name="Park Y.-J."/>
        </authorList>
    </citation>
    <scope>NUCLEOTIDE SEQUENCE [LARGE SCALE GENOMIC DNA]</scope>
    <source>
        <strain evidence="2 3">IOH2</strain>
    </source>
</reference>
<keyword evidence="1" id="KW-0472">Membrane</keyword>
<sequence>MRKNLFFLFILCFVLALSPFRYAEPFWLKEGVYFKYTADKMFIVQKSVKNTTYVNYYGEYAEFYWEVLEIKNRTARILITLNISNITFTTTHYMTEKEAKKKFKKLVIQVLSLKPNLKHENCAIYNIDPCQVRICNDTVLGFIKSCDNMTYYLVISPEKRGIYEYVNTTLHGLHKSAIIDVDLESNIVKYNGSKIGPNLLFINPSMVLTGLGVLETSNNRIFISNITIANFIVHTYYMDFKPPIIIVATNTHEYLWYDSSTGILISGGIPPNIARNVFGFDTILLSNRIESKNLKKGFNSKDYYGIGMILEDTNVDFSGVMPLSGVSISKLYLGLFVVSLSSLVFSIIFKSRRG</sequence>
<gene>
    <name evidence="2" type="ORF">K1720_04180</name>
</gene>
<evidence type="ECO:0000256" key="1">
    <source>
        <dbReference type="SAM" id="Phobius"/>
    </source>
</evidence>
<dbReference type="AlphaFoldDB" id="A0A9E7MB05"/>
<proteinExistence type="predicted"/>